<dbReference type="GO" id="GO:0005634">
    <property type="term" value="C:nucleus"/>
    <property type="evidence" value="ECO:0007669"/>
    <property type="project" value="TreeGrafter"/>
</dbReference>
<organism evidence="8 9">
    <name type="scientific">Glossina austeni</name>
    <name type="common">Savannah tsetse fly</name>
    <dbReference type="NCBI Taxonomy" id="7395"/>
    <lineage>
        <taxon>Eukaryota</taxon>
        <taxon>Metazoa</taxon>
        <taxon>Ecdysozoa</taxon>
        <taxon>Arthropoda</taxon>
        <taxon>Hexapoda</taxon>
        <taxon>Insecta</taxon>
        <taxon>Pterygota</taxon>
        <taxon>Neoptera</taxon>
        <taxon>Endopterygota</taxon>
        <taxon>Diptera</taxon>
        <taxon>Brachycera</taxon>
        <taxon>Muscomorpha</taxon>
        <taxon>Hippoboscoidea</taxon>
        <taxon>Glossinidae</taxon>
        <taxon>Glossina</taxon>
    </lineage>
</organism>
<evidence type="ECO:0000256" key="4">
    <source>
        <dbReference type="ARBA" id="ARBA00022833"/>
    </source>
</evidence>
<keyword evidence="1" id="KW-0479">Metal-binding</keyword>
<feature type="compositionally biased region" description="Basic and acidic residues" evidence="6">
    <location>
        <begin position="222"/>
        <end position="233"/>
    </location>
</feature>
<evidence type="ECO:0000256" key="1">
    <source>
        <dbReference type="ARBA" id="ARBA00022723"/>
    </source>
</evidence>
<name>A0A1A9ULY2_GLOAU</name>
<dbReference type="GO" id="GO:0008270">
    <property type="term" value="F:zinc ion binding"/>
    <property type="evidence" value="ECO:0007669"/>
    <property type="project" value="UniProtKB-KW"/>
</dbReference>
<dbReference type="PANTHER" id="PTHR24409">
    <property type="entry name" value="ZINC FINGER PROTEIN 142"/>
    <property type="match status" value="1"/>
</dbReference>
<evidence type="ECO:0000256" key="3">
    <source>
        <dbReference type="ARBA" id="ARBA00022771"/>
    </source>
</evidence>
<dbReference type="Gene3D" id="3.30.160.60">
    <property type="entry name" value="Classic Zinc Finger"/>
    <property type="match status" value="1"/>
</dbReference>
<dbReference type="GO" id="GO:0000977">
    <property type="term" value="F:RNA polymerase II transcription regulatory region sequence-specific DNA binding"/>
    <property type="evidence" value="ECO:0007669"/>
    <property type="project" value="TreeGrafter"/>
</dbReference>
<evidence type="ECO:0000256" key="5">
    <source>
        <dbReference type="PROSITE-ProRule" id="PRU00042"/>
    </source>
</evidence>
<dbReference type="PROSITE" id="PS00028">
    <property type="entry name" value="ZINC_FINGER_C2H2_1"/>
    <property type="match status" value="1"/>
</dbReference>
<dbReference type="SMART" id="SM00355">
    <property type="entry name" value="ZnF_C2H2"/>
    <property type="match status" value="4"/>
</dbReference>
<dbReference type="Proteomes" id="UP000078200">
    <property type="component" value="Unassembled WGS sequence"/>
</dbReference>
<dbReference type="GO" id="GO:0000981">
    <property type="term" value="F:DNA-binding transcription factor activity, RNA polymerase II-specific"/>
    <property type="evidence" value="ECO:0007669"/>
    <property type="project" value="TreeGrafter"/>
</dbReference>
<evidence type="ECO:0000259" key="7">
    <source>
        <dbReference type="PROSITE" id="PS50157"/>
    </source>
</evidence>
<feature type="domain" description="C2H2-type" evidence="7">
    <location>
        <begin position="383"/>
        <end position="414"/>
    </location>
</feature>
<dbReference type="InterPro" id="IPR013087">
    <property type="entry name" value="Znf_C2H2_type"/>
</dbReference>
<keyword evidence="4" id="KW-0862">Zinc</keyword>
<protein>
    <recommendedName>
        <fullName evidence="7">C2H2-type domain-containing protein</fullName>
    </recommendedName>
</protein>
<keyword evidence="9" id="KW-1185">Reference proteome</keyword>
<dbReference type="InterPro" id="IPR036236">
    <property type="entry name" value="Znf_C2H2_sf"/>
</dbReference>
<dbReference type="SUPFAM" id="SSF57667">
    <property type="entry name" value="beta-beta-alpha zinc fingers"/>
    <property type="match status" value="1"/>
</dbReference>
<feature type="domain" description="C2H2-type" evidence="7">
    <location>
        <begin position="295"/>
        <end position="322"/>
    </location>
</feature>
<evidence type="ECO:0000256" key="6">
    <source>
        <dbReference type="SAM" id="MobiDB-lite"/>
    </source>
</evidence>
<sequence>MASNRKQTVTIDTNMPIIDLVDCDNVVQESSPMVAGPPPVTMPFQNKSNIVGMYRLNLIELPETIFVETKFITKTAAVLGKFENLYCFGENKGVVEFKKVETRATKPHAKSAVTVSMKPTPIPTLKPTSSIGAIITPVCNAITIPSTVATTTINLCTTQSINLRQNVQISTKPVCTNANLVTVSKSTNLLANTVSCNVAQLQPIMRSKSNIKDAETMTDARVPSRDRSQQTEDLRPKTVSLAIQCNLYDEIEEDVEEDEVVVDSLIENLTQREEEKDQFEDFIFRKSVVYQNGLRECVICGEVMKTFRQLLRHMSVHWGPKVLCFRCGKQLDHKSLLKKHCCSATQKYRAFRLRCPYFLCSTVAISSLELYDHINEHSKFKMYACNACVKGFCTAGEFQRHLLLRAKCYTGAKRRSLQMYALDLSSDKKYRVRVFTLYTKRKGTHLVKTLLSRRRSSIYNCSICLRKFTNRFAFKLHTQKCLSWYKSRLTHIKLKRLK</sequence>
<dbReference type="AlphaFoldDB" id="A0A1A9ULY2"/>
<feature type="region of interest" description="Disordered" evidence="6">
    <location>
        <begin position="212"/>
        <end position="233"/>
    </location>
</feature>
<reference evidence="8" key="1">
    <citation type="submission" date="2020-05" db="UniProtKB">
        <authorList>
            <consortium name="EnsemblMetazoa"/>
        </authorList>
    </citation>
    <scope>IDENTIFICATION</scope>
    <source>
        <strain evidence="8">TTRI</strain>
    </source>
</reference>
<keyword evidence="2" id="KW-0677">Repeat</keyword>
<dbReference type="PANTHER" id="PTHR24409:SF295">
    <property type="entry name" value="AZ2-RELATED"/>
    <property type="match status" value="1"/>
</dbReference>
<dbReference type="VEuPathDB" id="VectorBase:GAUT008811"/>
<dbReference type="STRING" id="7395.A0A1A9ULY2"/>
<evidence type="ECO:0000313" key="8">
    <source>
        <dbReference type="EnsemblMetazoa" id="GAUT008811-PA"/>
    </source>
</evidence>
<accession>A0A1A9ULY2</accession>
<dbReference type="PROSITE" id="PS50157">
    <property type="entry name" value="ZINC_FINGER_C2H2_2"/>
    <property type="match status" value="2"/>
</dbReference>
<evidence type="ECO:0000313" key="9">
    <source>
        <dbReference type="Proteomes" id="UP000078200"/>
    </source>
</evidence>
<evidence type="ECO:0000256" key="2">
    <source>
        <dbReference type="ARBA" id="ARBA00022737"/>
    </source>
</evidence>
<dbReference type="EnsemblMetazoa" id="GAUT008811-RA">
    <property type="protein sequence ID" value="GAUT008811-PA"/>
    <property type="gene ID" value="GAUT008811"/>
</dbReference>
<keyword evidence="3 5" id="KW-0863">Zinc-finger</keyword>
<proteinExistence type="predicted"/>